<dbReference type="PANTHER" id="PTHR23092:SF15">
    <property type="entry name" value="INACTIVE NON-CANONICAL POLY(A) RNA POLYMERASE PROTEIN TRF4-2-RELATED"/>
    <property type="match status" value="1"/>
</dbReference>
<sequence>MTPEVCTFESDVDMCIWGVVDGESTTLPSQFSFTTASPSAAAMTTAVDGGNDNEDDHDDHDDARPVGGGVGCPLLTESALLRTMDAIQAAAADAAIPTGKTAQTRSSKRKARREEMSRQPKLKENNGANDDRHANDDDCCLFYIDRVGDQVIDATLVPVLDVTEGDGEDSKRGVAVEVIDLTNDYDVATTIVVETMSSSTTAIAGGDEDGTETALDTVCNNIDCFNSVNNEEGITERISKSVNAKDASAVATSAIANFSTEDFQFVIDENGLKELGGDDHNVEQMAGVIDGSKLGAFDKNDEVPSVVPRVALGQVEIGPEPAVVGPRGKVRTRVVSALLSLTRQLRMNSKFTHTIECRTKARVPIINCSTRMGFEGDIAIGGHNGVDTSMYAMSQVKRFRSFSPVVLLLKIVMAQQGLDKPFTGGLGSYKLYVLVAYHIERHLANGGNDRPSEILLSLLVRYGFSGTNYEGATTDLEQIRDSDSVLRCDGGVVELTPVFRLSDCVDMFRECHDRILNVDVGEDTIKTSYLSSVIDCYRLREAREASDRRSKIEDERVRLPNACHDSGKAKQGGRGVGAVFSKNNVQKDLKRGPRGGIVPKIRPDLAAKNSLKGNPYGEIIQRAMKNRKNKKKQTRDAPLKQSASRHSI</sequence>
<comment type="caution">
    <text evidence="2">The sequence shown here is derived from an EMBL/GenBank/DDBJ whole genome shotgun (WGS) entry which is preliminary data.</text>
</comment>
<accession>A0ABD3SGK2</accession>
<gene>
    <name evidence="2" type="ORF">ACHAXA_002898</name>
</gene>
<keyword evidence="3" id="KW-1185">Reference proteome</keyword>
<dbReference type="SUPFAM" id="SSF81631">
    <property type="entry name" value="PAP/OAS1 substrate-binding domain"/>
    <property type="match status" value="1"/>
</dbReference>
<dbReference type="Proteomes" id="UP001530377">
    <property type="component" value="Unassembled WGS sequence"/>
</dbReference>
<proteinExistence type="predicted"/>
<feature type="compositionally biased region" description="Basic residues" evidence="1">
    <location>
        <begin position="624"/>
        <end position="633"/>
    </location>
</feature>
<dbReference type="EMBL" id="JALLPB020000034">
    <property type="protein sequence ID" value="KAL3823557.1"/>
    <property type="molecule type" value="Genomic_DNA"/>
</dbReference>
<dbReference type="InterPro" id="IPR045862">
    <property type="entry name" value="Trf4-like"/>
</dbReference>
<evidence type="ECO:0000313" key="2">
    <source>
        <dbReference type="EMBL" id="KAL3823557.1"/>
    </source>
</evidence>
<dbReference type="PANTHER" id="PTHR23092">
    <property type="entry name" value="POLY(A) RNA POLYMERASE"/>
    <property type="match status" value="1"/>
</dbReference>
<dbReference type="AlphaFoldDB" id="A0ABD3SGK2"/>
<feature type="region of interest" description="Disordered" evidence="1">
    <location>
        <begin position="44"/>
        <end position="69"/>
    </location>
</feature>
<evidence type="ECO:0008006" key="4">
    <source>
        <dbReference type="Google" id="ProtNLM"/>
    </source>
</evidence>
<evidence type="ECO:0000256" key="1">
    <source>
        <dbReference type="SAM" id="MobiDB-lite"/>
    </source>
</evidence>
<organism evidence="2 3">
    <name type="scientific">Cyclostephanos tholiformis</name>
    <dbReference type="NCBI Taxonomy" id="382380"/>
    <lineage>
        <taxon>Eukaryota</taxon>
        <taxon>Sar</taxon>
        <taxon>Stramenopiles</taxon>
        <taxon>Ochrophyta</taxon>
        <taxon>Bacillariophyta</taxon>
        <taxon>Coscinodiscophyceae</taxon>
        <taxon>Thalassiosirophycidae</taxon>
        <taxon>Stephanodiscales</taxon>
        <taxon>Stephanodiscaceae</taxon>
        <taxon>Cyclostephanos</taxon>
    </lineage>
</organism>
<protein>
    <recommendedName>
        <fullName evidence="4">PAP-associated domain-containing protein</fullName>
    </recommendedName>
</protein>
<dbReference type="Gene3D" id="1.10.1410.10">
    <property type="match status" value="1"/>
</dbReference>
<evidence type="ECO:0000313" key="3">
    <source>
        <dbReference type="Proteomes" id="UP001530377"/>
    </source>
</evidence>
<feature type="region of interest" description="Disordered" evidence="1">
    <location>
        <begin position="606"/>
        <end position="648"/>
    </location>
</feature>
<name>A0ABD3SGK2_9STRA</name>
<feature type="compositionally biased region" description="Basic and acidic residues" evidence="1">
    <location>
        <begin position="112"/>
        <end position="131"/>
    </location>
</feature>
<feature type="region of interest" description="Disordered" evidence="1">
    <location>
        <begin position="92"/>
        <end position="131"/>
    </location>
</feature>
<reference evidence="2 3" key="1">
    <citation type="submission" date="2024-10" db="EMBL/GenBank/DDBJ databases">
        <title>Updated reference genomes for cyclostephanoid diatoms.</title>
        <authorList>
            <person name="Roberts W.R."/>
            <person name="Alverson A.J."/>
        </authorList>
    </citation>
    <scope>NUCLEOTIDE SEQUENCE [LARGE SCALE GENOMIC DNA]</scope>
    <source>
        <strain evidence="2 3">AJA228-03</strain>
    </source>
</reference>